<dbReference type="SMART" id="SM00287">
    <property type="entry name" value="SH3b"/>
    <property type="match status" value="1"/>
</dbReference>
<evidence type="ECO:0000259" key="1">
    <source>
        <dbReference type="PROSITE" id="PS51781"/>
    </source>
</evidence>
<evidence type="ECO:0000313" key="3">
    <source>
        <dbReference type="Proteomes" id="UP000051298"/>
    </source>
</evidence>
<dbReference type="Proteomes" id="UP000051298">
    <property type="component" value="Unassembled WGS sequence"/>
</dbReference>
<sequence length="154" mass="16574">MLRLSIILIATLWAGFMIWGTPSDTTPQSGQNLRDNAPRAASVSIYSEPTILSVDRPTPTTARAAPPPVLALQIATEPTTPEKIVPMEELPLFTVTGSRVNLRTGPSTQTDIVMSLSLGSVIEALGPEKNGWIEIRDLNTGLSGYMSAQFLELL</sequence>
<proteinExistence type="predicted"/>
<gene>
    <name evidence="2" type="ORF">THS5294_00570</name>
</gene>
<evidence type="ECO:0000313" key="2">
    <source>
        <dbReference type="EMBL" id="CUH59286.1"/>
    </source>
</evidence>
<dbReference type="Gene3D" id="2.30.30.40">
    <property type="entry name" value="SH3 Domains"/>
    <property type="match status" value="1"/>
</dbReference>
<reference evidence="2 3" key="1">
    <citation type="submission" date="2015-09" db="EMBL/GenBank/DDBJ databases">
        <authorList>
            <consortium name="Swine Surveillance"/>
        </authorList>
    </citation>
    <scope>NUCLEOTIDE SEQUENCE [LARGE SCALE GENOMIC DNA]</scope>
    <source>
        <strain evidence="2 3">CECT 5294</strain>
    </source>
</reference>
<dbReference type="PROSITE" id="PS51781">
    <property type="entry name" value="SH3B"/>
    <property type="match status" value="1"/>
</dbReference>
<name>A0A0P1EXH2_9RHOB</name>
<dbReference type="STRING" id="266809.PM03_06780"/>
<dbReference type="InterPro" id="IPR003646">
    <property type="entry name" value="SH3-like_bac-type"/>
</dbReference>
<feature type="domain" description="SH3b" evidence="1">
    <location>
        <begin position="90"/>
        <end position="154"/>
    </location>
</feature>
<accession>A0A0P1EXH2</accession>
<protein>
    <submittedName>
        <fullName evidence="2">Bacterial SH3 domain protein</fullName>
    </submittedName>
</protein>
<dbReference type="EMBL" id="CYRX01000009">
    <property type="protein sequence ID" value="CUH59286.1"/>
    <property type="molecule type" value="Genomic_DNA"/>
</dbReference>
<organism evidence="2 3">
    <name type="scientific">Thalassobacter stenotrophicus</name>
    <dbReference type="NCBI Taxonomy" id="266809"/>
    <lineage>
        <taxon>Bacteria</taxon>
        <taxon>Pseudomonadati</taxon>
        <taxon>Pseudomonadota</taxon>
        <taxon>Alphaproteobacteria</taxon>
        <taxon>Rhodobacterales</taxon>
        <taxon>Roseobacteraceae</taxon>
        <taxon>Thalassobacter</taxon>
    </lineage>
</organism>
<dbReference type="Pfam" id="PF08239">
    <property type="entry name" value="SH3_3"/>
    <property type="match status" value="1"/>
</dbReference>
<dbReference type="AlphaFoldDB" id="A0A0P1EXH2"/>